<gene>
    <name evidence="1" type="ORF">M441DRAFT_60645</name>
</gene>
<dbReference type="AlphaFoldDB" id="A0A2T3Z0S4"/>
<accession>A0A2T3Z0S4</accession>
<proteinExistence type="predicted"/>
<evidence type="ECO:0000313" key="2">
    <source>
        <dbReference type="Proteomes" id="UP000240493"/>
    </source>
</evidence>
<organism evidence="1 2">
    <name type="scientific">Trichoderma asperellum (strain ATCC 204424 / CBS 433.97 / NBRC 101777)</name>
    <dbReference type="NCBI Taxonomy" id="1042311"/>
    <lineage>
        <taxon>Eukaryota</taxon>
        <taxon>Fungi</taxon>
        <taxon>Dikarya</taxon>
        <taxon>Ascomycota</taxon>
        <taxon>Pezizomycotina</taxon>
        <taxon>Sordariomycetes</taxon>
        <taxon>Hypocreomycetidae</taxon>
        <taxon>Hypocreales</taxon>
        <taxon>Hypocreaceae</taxon>
        <taxon>Trichoderma</taxon>
    </lineage>
</organism>
<reference evidence="1 2" key="1">
    <citation type="submission" date="2016-07" db="EMBL/GenBank/DDBJ databases">
        <title>Multiple horizontal gene transfer events from other fungi enriched the ability of initially mycotrophic Trichoderma (Ascomycota) to feed on dead plant biomass.</title>
        <authorList>
            <consortium name="DOE Joint Genome Institute"/>
            <person name="Aerts A."/>
            <person name="Atanasova L."/>
            <person name="Chenthamara K."/>
            <person name="Zhang J."/>
            <person name="Grujic M."/>
            <person name="Henrissat B."/>
            <person name="Kuo A."/>
            <person name="Salamov A."/>
            <person name="Lipzen A."/>
            <person name="Labutti K."/>
            <person name="Barry K."/>
            <person name="Miao Y."/>
            <person name="Rahimi M.J."/>
            <person name="Shen Q."/>
            <person name="Grigoriev I.V."/>
            <person name="Kubicek C.P."/>
            <person name="Druzhinina I.S."/>
        </authorList>
    </citation>
    <scope>NUCLEOTIDE SEQUENCE [LARGE SCALE GENOMIC DNA]</scope>
    <source>
        <strain evidence="1 2">CBS 433.97</strain>
    </source>
</reference>
<dbReference type="EMBL" id="KZ679266">
    <property type="protein sequence ID" value="PTB38422.1"/>
    <property type="molecule type" value="Genomic_DNA"/>
</dbReference>
<sequence>MRNTNGVQCVRLAASRVHRTVGSVSTLGLLLDISVGQAMSCNNSCQGNDVNFVAEPRVVDHMARDLNPRRVHTDKEPRMGGFNCIPLWLACHTAL</sequence>
<name>A0A2T3Z0S4_TRIA4</name>
<keyword evidence="2" id="KW-1185">Reference proteome</keyword>
<evidence type="ECO:0000313" key="1">
    <source>
        <dbReference type="EMBL" id="PTB38422.1"/>
    </source>
</evidence>
<protein>
    <submittedName>
        <fullName evidence="1">Uncharacterized protein</fullName>
    </submittedName>
</protein>
<dbReference type="Proteomes" id="UP000240493">
    <property type="component" value="Unassembled WGS sequence"/>
</dbReference>